<sequence>MTGEFAVLTAVQVVYRECFHDDQGEFPHVARRIDAFVGDLSSHWTLVGAYERTGSLRFLKLLAARVPMENDPEPLYRLWEFSNVAKVAAARGDLDTMVWLAEIYQPEASLSLGAAAAAGSGHLHVLKWLHQEQRSRVHWGGLEWCEAVKCGRTEVVQWLTENVPVHPEAAPRVLFEAARVGDLDVVRWLLDDYNLSVAKAFKAAQEGHQWQIVRWLFTNCEVGDRTVDGAAAAKDGELAFLQWACEHASVDLGGSILLNAVAFNGHLGALQWLHDGPAKIELGASVFAQAARGGHLEMLKWLHSRQCPARAVEI</sequence>
<name>A0A6G0SLH4_9STRA</name>
<evidence type="ECO:0000313" key="2">
    <source>
        <dbReference type="Proteomes" id="UP000486351"/>
    </source>
</evidence>
<dbReference type="InterPro" id="IPR036770">
    <property type="entry name" value="Ankyrin_rpt-contain_sf"/>
</dbReference>
<dbReference type="Proteomes" id="UP000486351">
    <property type="component" value="Unassembled WGS sequence"/>
</dbReference>
<evidence type="ECO:0008006" key="3">
    <source>
        <dbReference type="Google" id="ProtNLM"/>
    </source>
</evidence>
<dbReference type="InterPro" id="IPR052050">
    <property type="entry name" value="SecEffector_AnkRepeat"/>
</dbReference>
<proteinExistence type="predicted"/>
<comment type="caution">
    <text evidence="1">The sequence shown here is derived from an EMBL/GenBank/DDBJ whole genome shotgun (WGS) entry which is preliminary data.</text>
</comment>
<dbReference type="SUPFAM" id="SSF48403">
    <property type="entry name" value="Ankyrin repeat"/>
    <property type="match status" value="1"/>
</dbReference>
<dbReference type="AlphaFoldDB" id="A0A6G0SLH4"/>
<gene>
    <name evidence="1" type="ORF">PF008_g1045</name>
</gene>
<dbReference type="PANTHER" id="PTHR46586:SF3">
    <property type="entry name" value="ANKYRIN REPEAT-CONTAINING PROTEIN"/>
    <property type="match status" value="1"/>
</dbReference>
<protein>
    <recommendedName>
        <fullName evidence="3">Ankyrin repeat domain-containing protein</fullName>
    </recommendedName>
</protein>
<evidence type="ECO:0000313" key="1">
    <source>
        <dbReference type="EMBL" id="KAE9361436.1"/>
    </source>
</evidence>
<dbReference type="PANTHER" id="PTHR46586">
    <property type="entry name" value="ANKYRIN REPEAT-CONTAINING PROTEIN"/>
    <property type="match status" value="1"/>
</dbReference>
<organism evidence="1 2">
    <name type="scientific">Phytophthora fragariae</name>
    <dbReference type="NCBI Taxonomy" id="53985"/>
    <lineage>
        <taxon>Eukaryota</taxon>
        <taxon>Sar</taxon>
        <taxon>Stramenopiles</taxon>
        <taxon>Oomycota</taxon>
        <taxon>Peronosporomycetes</taxon>
        <taxon>Peronosporales</taxon>
        <taxon>Peronosporaceae</taxon>
        <taxon>Phytophthora</taxon>
    </lineage>
</organism>
<dbReference type="EMBL" id="QXFY01000024">
    <property type="protein sequence ID" value="KAE9361436.1"/>
    <property type="molecule type" value="Genomic_DNA"/>
</dbReference>
<dbReference type="Gene3D" id="1.25.40.20">
    <property type="entry name" value="Ankyrin repeat-containing domain"/>
    <property type="match status" value="1"/>
</dbReference>
<accession>A0A6G0SLH4</accession>
<reference evidence="1 2" key="1">
    <citation type="submission" date="2018-09" db="EMBL/GenBank/DDBJ databases">
        <title>Genomic investigation of the strawberry pathogen Phytophthora fragariae indicates pathogenicity is determined by transcriptional variation in three key races.</title>
        <authorList>
            <person name="Adams T.M."/>
            <person name="Armitage A.D."/>
            <person name="Sobczyk M.K."/>
            <person name="Bates H.J."/>
            <person name="Dunwell J.M."/>
            <person name="Nellist C.F."/>
            <person name="Harrison R.J."/>
        </authorList>
    </citation>
    <scope>NUCLEOTIDE SEQUENCE [LARGE SCALE GENOMIC DNA]</scope>
    <source>
        <strain evidence="1 2">NOV-77</strain>
    </source>
</reference>